<organism evidence="2 3">
    <name type="scientific">Aphanothece cf. minutissima CCALA 015</name>
    <dbReference type="NCBI Taxonomy" id="2107695"/>
    <lineage>
        <taxon>Bacteria</taxon>
        <taxon>Bacillati</taxon>
        <taxon>Cyanobacteriota</taxon>
        <taxon>Cyanophyceae</taxon>
        <taxon>Oscillatoriophycideae</taxon>
        <taxon>Chroococcales</taxon>
        <taxon>Aphanothecaceae</taxon>
        <taxon>Aphanothece</taxon>
    </lineage>
</organism>
<dbReference type="SUPFAM" id="SSF54909">
    <property type="entry name" value="Dimeric alpha+beta barrel"/>
    <property type="match status" value="1"/>
</dbReference>
<feature type="signal peptide" evidence="1">
    <location>
        <begin position="1"/>
        <end position="19"/>
    </location>
</feature>
<dbReference type="Proteomes" id="UP000238218">
    <property type="component" value="Unassembled WGS sequence"/>
</dbReference>
<name>A0ABX5F8G6_9CHRO</name>
<keyword evidence="1" id="KW-0732">Signal</keyword>
<feature type="chain" id="PRO_5045383169" evidence="1">
    <location>
        <begin position="20"/>
        <end position="151"/>
    </location>
</feature>
<proteinExistence type="predicted"/>
<dbReference type="NCBIfam" id="TIGR03792">
    <property type="entry name" value="TIGR03792 family protein"/>
    <property type="match status" value="1"/>
</dbReference>
<evidence type="ECO:0000313" key="2">
    <source>
        <dbReference type="EMBL" id="PSB37971.1"/>
    </source>
</evidence>
<evidence type="ECO:0000256" key="1">
    <source>
        <dbReference type="SAM" id="SignalP"/>
    </source>
</evidence>
<comment type="caution">
    <text evidence="2">The sequence shown here is derived from an EMBL/GenBank/DDBJ whole genome shotgun (WGS) entry which is preliminary data.</text>
</comment>
<gene>
    <name evidence="2" type="ORF">C7B81_07695</name>
</gene>
<evidence type="ECO:0000313" key="3">
    <source>
        <dbReference type="Proteomes" id="UP000238218"/>
    </source>
</evidence>
<dbReference type="RefSeq" id="WP_106220684.1">
    <property type="nucleotide sequence ID" value="NZ_PVWP01000004.1"/>
</dbReference>
<dbReference type="InterPro" id="IPR011008">
    <property type="entry name" value="Dimeric_a/b-barrel"/>
</dbReference>
<accession>A0ABX5F8G6</accession>
<keyword evidence="3" id="KW-1185">Reference proteome</keyword>
<sequence>MLAALCLLCCVLVSFPATAQAVGALTLGPVVEQLRVKVPAGARGAWLQAEEQSWGPWLQRQDGFLGRDLLWDAEREEGLLLIRWRSRRQWLAIPASEIEATQARFEAAARRALSHNPGERSLARAANPFPLVHAGELEWVALTPPLEEEGP</sequence>
<protein>
    <submittedName>
        <fullName evidence="2">TIGR03792 family protein</fullName>
    </submittedName>
</protein>
<dbReference type="EMBL" id="PVWP01000004">
    <property type="protein sequence ID" value="PSB37971.1"/>
    <property type="molecule type" value="Genomic_DNA"/>
</dbReference>
<reference evidence="2 3" key="1">
    <citation type="submission" date="2018-02" db="EMBL/GenBank/DDBJ databases">
        <authorList>
            <person name="Moore K."/>
            <person name="Momper L."/>
        </authorList>
    </citation>
    <scope>NUCLEOTIDE SEQUENCE [LARGE SCALE GENOMIC DNA]</scope>
    <source>
        <strain evidence="2 3">CCALA 015</strain>
    </source>
</reference>
<reference evidence="2 3" key="2">
    <citation type="submission" date="2018-03" db="EMBL/GenBank/DDBJ databases">
        <title>The ancient ancestry and fast evolution of plastids.</title>
        <authorList>
            <person name="Moore K.R."/>
            <person name="Magnabosco C."/>
            <person name="Momper L."/>
            <person name="Gold D.A."/>
            <person name="Bosak T."/>
            <person name="Fournier G.P."/>
        </authorList>
    </citation>
    <scope>NUCLEOTIDE SEQUENCE [LARGE SCALE GENOMIC DNA]</scope>
    <source>
        <strain evidence="2 3">CCALA 015</strain>
    </source>
</reference>
<dbReference type="InterPro" id="IPR022512">
    <property type="entry name" value="CHP03792"/>
</dbReference>